<reference evidence="7 8" key="1">
    <citation type="submission" date="2018-06" db="EMBL/GenBank/DDBJ databases">
        <title>Comparative genomics reveals the genomic features of Rhizophagus irregularis, R. cerebriforme, R. diaphanum and Gigaspora rosea, and their symbiotic lifestyle signature.</title>
        <authorList>
            <person name="Morin E."/>
            <person name="San Clemente H."/>
            <person name="Chen E.C.H."/>
            <person name="De La Providencia I."/>
            <person name="Hainaut M."/>
            <person name="Kuo A."/>
            <person name="Kohler A."/>
            <person name="Murat C."/>
            <person name="Tang N."/>
            <person name="Roy S."/>
            <person name="Loubradou J."/>
            <person name="Henrissat B."/>
            <person name="Grigoriev I.V."/>
            <person name="Corradi N."/>
            <person name="Roux C."/>
            <person name="Martin F.M."/>
        </authorList>
    </citation>
    <scope>NUCLEOTIDE SEQUENCE [LARGE SCALE GENOMIC DNA]</scope>
    <source>
        <strain evidence="7 8">DAOM 227022</strain>
    </source>
</reference>
<organism evidence="7 8">
    <name type="scientific">Glomus cerebriforme</name>
    <dbReference type="NCBI Taxonomy" id="658196"/>
    <lineage>
        <taxon>Eukaryota</taxon>
        <taxon>Fungi</taxon>
        <taxon>Fungi incertae sedis</taxon>
        <taxon>Mucoromycota</taxon>
        <taxon>Glomeromycotina</taxon>
        <taxon>Glomeromycetes</taxon>
        <taxon>Glomerales</taxon>
        <taxon>Glomeraceae</taxon>
        <taxon>Glomus</taxon>
    </lineage>
</organism>
<keyword evidence="2" id="KW-0349">Heme</keyword>
<evidence type="ECO:0000256" key="4">
    <source>
        <dbReference type="ARBA" id="ARBA00023002"/>
    </source>
</evidence>
<dbReference type="PANTHER" id="PTHR24291:SF50">
    <property type="entry name" value="BIFUNCTIONAL ALBAFLAVENONE MONOOXYGENASE_TERPENE SYNTHASE"/>
    <property type="match status" value="1"/>
</dbReference>
<keyword evidence="5" id="KW-0408">Iron</keyword>
<dbReference type="GO" id="GO:0005506">
    <property type="term" value="F:iron ion binding"/>
    <property type="evidence" value="ECO:0007669"/>
    <property type="project" value="InterPro"/>
</dbReference>
<gene>
    <name evidence="7" type="ORF">C1645_813559</name>
</gene>
<dbReference type="GO" id="GO:0016705">
    <property type="term" value="F:oxidoreductase activity, acting on paired donors, with incorporation or reduction of molecular oxygen"/>
    <property type="evidence" value="ECO:0007669"/>
    <property type="project" value="InterPro"/>
</dbReference>
<sequence length="95" mass="10660">LPSIWGPTADDFDPKRWLDPSLIEKISNLNYLPFLNGPRGCIGNKVALAEFKLLLSMFIRNFVFQPIEGFHISKRAFPGNKPDPYLGLAVSIVES</sequence>
<dbReference type="PANTHER" id="PTHR24291">
    <property type="entry name" value="CYTOCHROME P450 FAMILY 4"/>
    <property type="match status" value="1"/>
</dbReference>
<keyword evidence="6" id="KW-0503">Monooxygenase</keyword>
<dbReference type="InterPro" id="IPR001128">
    <property type="entry name" value="Cyt_P450"/>
</dbReference>
<evidence type="ECO:0000256" key="5">
    <source>
        <dbReference type="ARBA" id="ARBA00023004"/>
    </source>
</evidence>
<comment type="caution">
    <text evidence="7">The sequence shown here is derived from an EMBL/GenBank/DDBJ whole genome shotgun (WGS) entry which is preliminary data.</text>
</comment>
<comment type="similarity">
    <text evidence="1">Belongs to the cytochrome P450 family.</text>
</comment>
<evidence type="ECO:0000256" key="1">
    <source>
        <dbReference type="ARBA" id="ARBA00010617"/>
    </source>
</evidence>
<dbReference type="InterPro" id="IPR050196">
    <property type="entry name" value="Cytochrome_P450_Monoox"/>
</dbReference>
<dbReference type="STRING" id="658196.A0A397TIR7"/>
<evidence type="ECO:0000256" key="6">
    <source>
        <dbReference type="ARBA" id="ARBA00023033"/>
    </source>
</evidence>
<dbReference type="Pfam" id="PF00067">
    <property type="entry name" value="p450"/>
    <property type="match status" value="1"/>
</dbReference>
<evidence type="ECO:0000256" key="2">
    <source>
        <dbReference type="ARBA" id="ARBA00022617"/>
    </source>
</evidence>
<dbReference type="OrthoDB" id="1470350at2759"/>
<protein>
    <submittedName>
        <fullName evidence="7">Cytochrome P450</fullName>
    </submittedName>
</protein>
<dbReference type="SUPFAM" id="SSF48264">
    <property type="entry name" value="Cytochrome P450"/>
    <property type="match status" value="1"/>
</dbReference>
<evidence type="ECO:0000313" key="7">
    <source>
        <dbReference type="EMBL" id="RIA97842.1"/>
    </source>
</evidence>
<evidence type="ECO:0000313" key="8">
    <source>
        <dbReference type="Proteomes" id="UP000265703"/>
    </source>
</evidence>
<proteinExistence type="inferred from homology"/>
<dbReference type="AlphaFoldDB" id="A0A397TIR7"/>
<accession>A0A397TIR7</accession>
<dbReference type="Proteomes" id="UP000265703">
    <property type="component" value="Unassembled WGS sequence"/>
</dbReference>
<keyword evidence="4" id="KW-0560">Oxidoreductase</keyword>
<dbReference type="Gene3D" id="1.10.630.10">
    <property type="entry name" value="Cytochrome P450"/>
    <property type="match status" value="1"/>
</dbReference>
<dbReference type="GO" id="GO:0004497">
    <property type="term" value="F:monooxygenase activity"/>
    <property type="evidence" value="ECO:0007669"/>
    <property type="project" value="UniProtKB-KW"/>
</dbReference>
<evidence type="ECO:0000256" key="3">
    <source>
        <dbReference type="ARBA" id="ARBA00022723"/>
    </source>
</evidence>
<keyword evidence="3" id="KW-0479">Metal-binding</keyword>
<name>A0A397TIR7_9GLOM</name>
<dbReference type="EMBL" id="QKYT01000024">
    <property type="protein sequence ID" value="RIA97842.1"/>
    <property type="molecule type" value="Genomic_DNA"/>
</dbReference>
<feature type="non-terminal residue" evidence="7">
    <location>
        <position position="1"/>
    </location>
</feature>
<dbReference type="GO" id="GO:0020037">
    <property type="term" value="F:heme binding"/>
    <property type="evidence" value="ECO:0007669"/>
    <property type="project" value="InterPro"/>
</dbReference>
<dbReference type="InterPro" id="IPR036396">
    <property type="entry name" value="Cyt_P450_sf"/>
</dbReference>
<keyword evidence="8" id="KW-1185">Reference proteome</keyword>